<dbReference type="PROSITE" id="PS51257">
    <property type="entry name" value="PROKAR_LIPOPROTEIN"/>
    <property type="match status" value="1"/>
</dbReference>
<dbReference type="InterPro" id="IPR001179">
    <property type="entry name" value="PPIase_FKBP_dom"/>
</dbReference>
<feature type="chain" id="PRO_5046542825" description="Peptidyl-prolyl cis-trans isomerase" evidence="7">
    <location>
        <begin position="23"/>
        <end position="198"/>
    </location>
</feature>
<evidence type="ECO:0000256" key="7">
    <source>
        <dbReference type="SAM" id="SignalP"/>
    </source>
</evidence>
<accession>A0ABS1R819</accession>
<keyword evidence="7" id="KW-0732">Signal</keyword>
<evidence type="ECO:0000256" key="2">
    <source>
        <dbReference type="ARBA" id="ARBA00006577"/>
    </source>
</evidence>
<dbReference type="InterPro" id="IPR046357">
    <property type="entry name" value="PPIase_dom_sf"/>
</dbReference>
<proteinExistence type="inferred from homology"/>
<evidence type="ECO:0000256" key="4">
    <source>
        <dbReference type="ARBA" id="ARBA00023235"/>
    </source>
</evidence>
<evidence type="ECO:0000256" key="1">
    <source>
        <dbReference type="ARBA" id="ARBA00000971"/>
    </source>
</evidence>
<dbReference type="SUPFAM" id="SSF54534">
    <property type="entry name" value="FKBP-like"/>
    <property type="match status" value="1"/>
</dbReference>
<comment type="catalytic activity">
    <reaction evidence="1 5 6">
        <text>[protein]-peptidylproline (omega=180) = [protein]-peptidylproline (omega=0)</text>
        <dbReference type="Rhea" id="RHEA:16237"/>
        <dbReference type="Rhea" id="RHEA-COMP:10747"/>
        <dbReference type="Rhea" id="RHEA-COMP:10748"/>
        <dbReference type="ChEBI" id="CHEBI:83833"/>
        <dbReference type="ChEBI" id="CHEBI:83834"/>
        <dbReference type="EC" id="5.2.1.8"/>
    </reaction>
</comment>
<organism evidence="9 10">
    <name type="scientific">Sphingobacterium faecale</name>
    <dbReference type="NCBI Taxonomy" id="2803775"/>
    <lineage>
        <taxon>Bacteria</taxon>
        <taxon>Pseudomonadati</taxon>
        <taxon>Bacteroidota</taxon>
        <taxon>Sphingobacteriia</taxon>
        <taxon>Sphingobacteriales</taxon>
        <taxon>Sphingobacteriaceae</taxon>
        <taxon>Sphingobacterium</taxon>
    </lineage>
</organism>
<evidence type="ECO:0000256" key="6">
    <source>
        <dbReference type="RuleBase" id="RU003915"/>
    </source>
</evidence>
<evidence type="ECO:0000259" key="8">
    <source>
        <dbReference type="PROSITE" id="PS50059"/>
    </source>
</evidence>
<dbReference type="EC" id="5.2.1.8" evidence="6"/>
<dbReference type="GO" id="GO:0016853">
    <property type="term" value="F:isomerase activity"/>
    <property type="evidence" value="ECO:0007669"/>
    <property type="project" value="UniProtKB-KW"/>
</dbReference>
<evidence type="ECO:0000256" key="5">
    <source>
        <dbReference type="PROSITE-ProRule" id="PRU00277"/>
    </source>
</evidence>
<keyword evidence="10" id="KW-1185">Reference proteome</keyword>
<keyword evidence="3 5" id="KW-0697">Rotamase</keyword>
<dbReference type="EMBL" id="JAERTY010000011">
    <property type="protein sequence ID" value="MBL1410870.1"/>
    <property type="molecule type" value="Genomic_DNA"/>
</dbReference>
<comment type="similarity">
    <text evidence="2 6">Belongs to the FKBP-type PPIase family.</text>
</comment>
<reference evidence="9 10" key="1">
    <citation type="submission" date="2021-01" db="EMBL/GenBank/DDBJ databases">
        <title>C459-1 draft genome sequence.</title>
        <authorList>
            <person name="Zhang X.-F."/>
        </authorList>
    </citation>
    <scope>NUCLEOTIDE SEQUENCE [LARGE SCALE GENOMIC DNA]</scope>
    <source>
        <strain evidence="10">C459-1</strain>
    </source>
</reference>
<evidence type="ECO:0000313" key="10">
    <source>
        <dbReference type="Proteomes" id="UP000625283"/>
    </source>
</evidence>
<dbReference type="RefSeq" id="WP_202104564.1">
    <property type="nucleotide sequence ID" value="NZ_JAERTY010000011.1"/>
</dbReference>
<gene>
    <name evidence="9" type="ORF">JKG61_19085</name>
</gene>
<dbReference type="Proteomes" id="UP000625283">
    <property type="component" value="Unassembled WGS sequence"/>
</dbReference>
<dbReference type="PANTHER" id="PTHR43811:SF19">
    <property type="entry name" value="39 KDA FK506-BINDING NUCLEAR PROTEIN"/>
    <property type="match status" value="1"/>
</dbReference>
<dbReference type="Gene3D" id="3.10.50.40">
    <property type="match status" value="1"/>
</dbReference>
<keyword evidence="4 5" id="KW-0413">Isomerase</keyword>
<dbReference type="Pfam" id="PF00254">
    <property type="entry name" value="FKBP_C"/>
    <property type="match status" value="1"/>
</dbReference>
<dbReference type="PANTHER" id="PTHR43811">
    <property type="entry name" value="FKBP-TYPE PEPTIDYL-PROLYL CIS-TRANS ISOMERASE FKPA"/>
    <property type="match status" value="1"/>
</dbReference>
<evidence type="ECO:0000313" key="9">
    <source>
        <dbReference type="EMBL" id="MBL1410870.1"/>
    </source>
</evidence>
<feature type="signal peptide" evidence="7">
    <location>
        <begin position="1"/>
        <end position="22"/>
    </location>
</feature>
<name>A0ABS1R819_9SPHI</name>
<evidence type="ECO:0000256" key="3">
    <source>
        <dbReference type="ARBA" id="ARBA00023110"/>
    </source>
</evidence>
<feature type="domain" description="PPIase FKBP-type" evidence="8">
    <location>
        <begin position="92"/>
        <end position="192"/>
    </location>
</feature>
<sequence length="198" mass="22097">MKKTLAYIVFAFTLFATSSCNKTEDTFDAAARFEEEKGIIATYAKSKYPNMNISSDTTGIWFEVISPGEEGSYEYKVVDTVYNGYNTKMIRPADITVRYTGKLISNETIFDSNTSEAGMSGKTTDYISAWYYAFMPKSIGEHKIGGLTLKGLQKGSKIRIITPSYFAYGNRPVGTIPANSPLYFEIEVISIKDHNPNK</sequence>
<dbReference type="PROSITE" id="PS50059">
    <property type="entry name" value="FKBP_PPIASE"/>
    <property type="match status" value="1"/>
</dbReference>
<protein>
    <recommendedName>
        <fullName evidence="6">Peptidyl-prolyl cis-trans isomerase</fullName>
        <ecNumber evidence="6">5.2.1.8</ecNumber>
    </recommendedName>
</protein>
<comment type="caution">
    <text evidence="9">The sequence shown here is derived from an EMBL/GenBank/DDBJ whole genome shotgun (WGS) entry which is preliminary data.</text>
</comment>